<dbReference type="PANTHER" id="PTHR31646">
    <property type="entry name" value="ALPHA-1,2-MANNOSYLTRANSFERASE MNN2"/>
    <property type="match status" value="1"/>
</dbReference>
<sequence>MLMLSFPRRSLKIFKLSLLLILIALAIVLATTLGYEANPLSDYKFHFEKSLFPTNHHNSLANTNNKDDKHSLLSALVTSDENIDTPNKYELDNVVALPKTTILSPETIGTSGTVASTEEKPSTETIHKFFDQVFNYINEFSPETKLDIKYNPSRLVTDAIGSRRNDVKNFFKLSRNSLYDCLQISDQEIDMLKNYHQGFTNSIAPLELPKNTYQNDGIVIVGGGKYSLLSLLAIKTLRKFNTTLPVEVYISQDEEGDLEFCDEILPQYNAKCISIKNILSNDLINTFKFAGYQYKSLAVLSSSFENLLLLDADNFPIKPLDDIFKQEPYLSKRMVMWPDFWRRTTHPSYYDIAHIFVNKSSRIRNSYDDVTPSNVYTDYSKSLDEIPFHDFEGTLPDLSTESGQLLLNKKEHLKAILLALYYNVNGPNWYYPIFSQGVAGEGDKETFLAGANFYNLTYYQVKTYPRVSGHFNKEDGSYRGVAILQSDFVDDYKRYSHAMDDINSKYKDLSPNEIKLDEDYDLQNFLDKYFELEGKQADVMFIHANFPKFDPVDLESGSSFIHEGKHFRSFDNLKDIKYYDLELETFKILNNIICVERKHFKYIDDKGVEERGKVCKYIEDRLKFLEETHEEAITPKS</sequence>
<keyword evidence="9" id="KW-0472">Membrane</keyword>
<dbReference type="Gene3D" id="3.90.550.10">
    <property type="entry name" value="Spore Coat Polysaccharide Biosynthesis Protein SpsA, Chain A"/>
    <property type="match status" value="1"/>
</dbReference>
<evidence type="ECO:0000256" key="2">
    <source>
        <dbReference type="ARBA" id="ARBA00004922"/>
    </source>
</evidence>
<evidence type="ECO:0000256" key="9">
    <source>
        <dbReference type="ARBA" id="ARBA00023136"/>
    </source>
</evidence>
<evidence type="ECO:0000256" key="8">
    <source>
        <dbReference type="ARBA" id="ARBA00023034"/>
    </source>
</evidence>
<evidence type="ECO:0000256" key="3">
    <source>
        <dbReference type="ARBA" id="ARBA00009105"/>
    </source>
</evidence>
<evidence type="ECO:0000313" key="12">
    <source>
        <dbReference type="Proteomes" id="UP000000689"/>
    </source>
</evidence>
<reference evidence="11 12" key="1">
    <citation type="journal article" date="2011" name="Proc. Natl. Acad. Sci. U.S.A.">
        <title>Evolutionary erosion of yeast sex chromosomes by mating-type switching accidents.</title>
        <authorList>
            <person name="Gordon J.L."/>
            <person name="Armisen D."/>
            <person name="Proux-Wera E."/>
            <person name="Oheigeartaigh S.S."/>
            <person name="Byrne K.P."/>
            <person name="Wolfe K.H."/>
        </authorList>
    </citation>
    <scope>NUCLEOTIDE SEQUENCE [LARGE SCALE GENOMIC DNA]</scope>
    <source>
        <strain evidence="12">ATCC 10597 / BCRC 20456 / CBS 421 / NBRC 0211 / NRRL Y-12639</strain>
    </source>
</reference>
<keyword evidence="7" id="KW-1133">Transmembrane helix</keyword>
<dbReference type="Pfam" id="PF11051">
    <property type="entry name" value="Mannosyl_trans3"/>
    <property type="match status" value="1"/>
</dbReference>
<dbReference type="GO" id="GO:0046354">
    <property type="term" value="P:mannan biosynthetic process"/>
    <property type="evidence" value="ECO:0007669"/>
    <property type="project" value="TreeGrafter"/>
</dbReference>
<dbReference type="PANTHER" id="PTHR31646:SF1">
    <property type="entry name" value="ALPHA-1,2-MANNOSYLTRANSFERASE MNN2"/>
    <property type="match status" value="1"/>
</dbReference>
<dbReference type="SUPFAM" id="SSF53448">
    <property type="entry name" value="Nucleotide-diphospho-sugar transferases"/>
    <property type="match status" value="1"/>
</dbReference>
<evidence type="ECO:0008006" key="13">
    <source>
        <dbReference type="Google" id="ProtNLM"/>
    </source>
</evidence>
<gene>
    <name evidence="11" type="primary">NDAI0A06500</name>
    <name evidence="11" type="ordered locus">NDAI_0A06500</name>
</gene>
<dbReference type="eggNOG" id="ENOG502QQ16">
    <property type="taxonomic scope" value="Eukaryota"/>
</dbReference>
<dbReference type="RefSeq" id="XP_003668047.1">
    <property type="nucleotide sequence ID" value="XM_003667999.1"/>
</dbReference>
<dbReference type="OMA" id="VDVIGYW"/>
<comment type="pathway">
    <text evidence="2">Protein modification; protein glycosylation.</text>
</comment>
<dbReference type="FunFam" id="3.90.550.10:FF:000177">
    <property type="entry name" value="MNN5p Alpha-1,2-mannosyltransferase"/>
    <property type="match status" value="1"/>
</dbReference>
<evidence type="ECO:0000256" key="10">
    <source>
        <dbReference type="ARBA" id="ARBA00023180"/>
    </source>
</evidence>
<proteinExistence type="inferred from homology"/>
<dbReference type="GeneID" id="11495330"/>
<keyword evidence="4" id="KW-0808">Transferase</keyword>
<dbReference type="KEGG" id="ndi:NDAI_0A06500"/>
<dbReference type="AlphaFoldDB" id="G0W4R6"/>
<evidence type="ECO:0000256" key="6">
    <source>
        <dbReference type="ARBA" id="ARBA00022968"/>
    </source>
</evidence>
<dbReference type="OrthoDB" id="430354at2759"/>
<dbReference type="EMBL" id="HE580267">
    <property type="protein sequence ID" value="CCD22804.1"/>
    <property type="molecule type" value="Genomic_DNA"/>
</dbReference>
<keyword evidence="5" id="KW-0812">Transmembrane</keyword>
<dbReference type="STRING" id="1071378.G0W4R6"/>
<comment type="similarity">
    <text evidence="3">Belongs to the MNN1/MNT family.</text>
</comment>
<dbReference type="Proteomes" id="UP000000689">
    <property type="component" value="Chromosome 1"/>
</dbReference>
<keyword evidence="8" id="KW-0333">Golgi apparatus</keyword>
<name>G0W4R6_NAUDC</name>
<dbReference type="GO" id="GO:0000026">
    <property type="term" value="F:alpha-1,2-mannosyltransferase activity"/>
    <property type="evidence" value="ECO:0007669"/>
    <property type="project" value="TreeGrafter"/>
</dbReference>
<accession>G0W4R6</accession>
<keyword evidence="10" id="KW-0325">Glycoprotein</keyword>
<dbReference type="HOGENOM" id="CLU_013298_1_1_1"/>
<evidence type="ECO:0000256" key="5">
    <source>
        <dbReference type="ARBA" id="ARBA00022692"/>
    </source>
</evidence>
<dbReference type="InterPro" id="IPR029044">
    <property type="entry name" value="Nucleotide-diphossugar_trans"/>
</dbReference>
<organism evidence="11 12">
    <name type="scientific">Naumovozyma dairenensis (strain ATCC 10597 / BCRC 20456 / CBS 421 / NBRC 0211 / NRRL Y-12639)</name>
    <name type="common">Saccharomyces dairenensis</name>
    <dbReference type="NCBI Taxonomy" id="1071378"/>
    <lineage>
        <taxon>Eukaryota</taxon>
        <taxon>Fungi</taxon>
        <taxon>Dikarya</taxon>
        <taxon>Ascomycota</taxon>
        <taxon>Saccharomycotina</taxon>
        <taxon>Saccharomycetes</taxon>
        <taxon>Saccharomycetales</taxon>
        <taxon>Saccharomycetaceae</taxon>
        <taxon>Naumovozyma</taxon>
    </lineage>
</organism>
<protein>
    <recommendedName>
        <fullName evidence="13">Alpha-1,2-mannosyltransferase MNN2</fullName>
    </recommendedName>
</protein>
<dbReference type="GO" id="GO:0000139">
    <property type="term" value="C:Golgi membrane"/>
    <property type="evidence" value="ECO:0007669"/>
    <property type="project" value="UniProtKB-SubCell"/>
</dbReference>
<evidence type="ECO:0000256" key="4">
    <source>
        <dbReference type="ARBA" id="ARBA00022679"/>
    </source>
</evidence>
<comment type="subcellular location">
    <subcellularLocation>
        <location evidence="1">Golgi apparatus membrane</location>
        <topology evidence="1">Single-pass type II membrane protein</topology>
    </subcellularLocation>
</comment>
<evidence type="ECO:0000313" key="11">
    <source>
        <dbReference type="EMBL" id="CCD22804.1"/>
    </source>
</evidence>
<evidence type="ECO:0000256" key="7">
    <source>
        <dbReference type="ARBA" id="ARBA00022989"/>
    </source>
</evidence>
<evidence type="ECO:0000256" key="1">
    <source>
        <dbReference type="ARBA" id="ARBA00004323"/>
    </source>
</evidence>
<keyword evidence="6" id="KW-0735">Signal-anchor</keyword>
<dbReference type="InterPro" id="IPR022751">
    <property type="entry name" value="Alpha_mannosyltransferase"/>
</dbReference>
<keyword evidence="12" id="KW-1185">Reference proteome</keyword>